<accession>M9R1I6</accession>
<dbReference type="AlphaFoldDB" id="M9R1I6"/>
<dbReference type="EMBL" id="CP003740">
    <property type="protein sequence ID" value="AGI66102.1"/>
    <property type="molecule type" value="Genomic_DNA"/>
</dbReference>
<evidence type="ECO:0000313" key="1">
    <source>
        <dbReference type="EMBL" id="AGI66102.1"/>
    </source>
</evidence>
<dbReference type="KEGG" id="oat:OAN307_c03490"/>
<dbReference type="STRING" id="391626.OAN307_c03490"/>
<gene>
    <name evidence="1" type="ORF">OAN307_c03490</name>
</gene>
<protein>
    <submittedName>
        <fullName evidence="1">Uncharacterized protein</fullName>
    </submittedName>
</protein>
<evidence type="ECO:0000313" key="2">
    <source>
        <dbReference type="Proteomes" id="UP000005307"/>
    </source>
</evidence>
<sequence>MVVTAVNQDLNRGVADVAYDMAEVSGGKVYLLNVVLTVFDGAGLVAAGPMMTSIPSVSTYSTQIIEDRTLQVAECGLQMVQALRPKLRCAVRPD</sequence>
<name>M9R1I6_9RHOB</name>
<reference evidence="1 2" key="1">
    <citation type="journal article" date="2013" name="PLoS ONE">
        <title>Poles Apart: Arctic and Antarctic Octadecabacter strains Share High Genome Plasticity and a New Type of Xanthorhodopsin.</title>
        <authorList>
            <person name="Vollmers J."/>
            <person name="Voget S."/>
            <person name="Dietrich S."/>
            <person name="Gollnow K."/>
            <person name="Smits M."/>
            <person name="Meyer K."/>
            <person name="Brinkhoff T."/>
            <person name="Simon M."/>
            <person name="Daniel R."/>
        </authorList>
    </citation>
    <scope>NUCLEOTIDE SEQUENCE [LARGE SCALE GENOMIC DNA]</scope>
    <source>
        <strain evidence="1 2">307</strain>
    </source>
</reference>
<keyword evidence="2" id="KW-1185">Reference proteome</keyword>
<dbReference type="HOGENOM" id="CLU_2383293_0_0_5"/>
<dbReference type="eggNOG" id="COG0589">
    <property type="taxonomic scope" value="Bacteria"/>
</dbReference>
<organism evidence="1 2">
    <name type="scientific">Octadecabacter antarcticus 307</name>
    <dbReference type="NCBI Taxonomy" id="391626"/>
    <lineage>
        <taxon>Bacteria</taxon>
        <taxon>Pseudomonadati</taxon>
        <taxon>Pseudomonadota</taxon>
        <taxon>Alphaproteobacteria</taxon>
        <taxon>Rhodobacterales</taxon>
        <taxon>Roseobacteraceae</taxon>
        <taxon>Octadecabacter</taxon>
    </lineage>
</organism>
<proteinExistence type="predicted"/>
<dbReference type="Proteomes" id="UP000005307">
    <property type="component" value="Chromosome"/>
</dbReference>